<sequence length="167" mass="17967">MHRPTHLPASLYKSWFKVIEGGPKTPQIPLVVTEFPCLKDGLLFAALNAKVQGKDVGIPECEGAISAKSPWNAPELFDLSVLEGESIREWLFFDKSRRAFESGKESRGRAKINAKVSVGNPYSTQNAVAPTSGGFDSPGLVGPTVGTTMVAASIPRRLGFFHLRVGG</sequence>
<gene>
    <name evidence="1" type="ORF">V6N11_004524</name>
</gene>
<dbReference type="Proteomes" id="UP001396334">
    <property type="component" value="Unassembled WGS sequence"/>
</dbReference>
<evidence type="ECO:0000313" key="2">
    <source>
        <dbReference type="Proteomes" id="UP001396334"/>
    </source>
</evidence>
<reference evidence="1 2" key="1">
    <citation type="journal article" date="2024" name="G3 (Bethesda)">
        <title>Genome assembly of Hibiscus sabdariffa L. provides insights into metabolisms of medicinal natural products.</title>
        <authorList>
            <person name="Kim T."/>
        </authorList>
    </citation>
    <scope>NUCLEOTIDE SEQUENCE [LARGE SCALE GENOMIC DNA]</scope>
    <source>
        <strain evidence="1">TK-2024</strain>
        <tissue evidence="1">Old leaves</tissue>
    </source>
</reference>
<comment type="caution">
    <text evidence="1">The sequence shown here is derived from an EMBL/GenBank/DDBJ whole genome shotgun (WGS) entry which is preliminary data.</text>
</comment>
<dbReference type="PANTHER" id="PTHR33873:SF15">
    <property type="entry name" value="TRANSCRIPTION FACTOR VOZ2"/>
    <property type="match status" value="1"/>
</dbReference>
<protein>
    <submittedName>
        <fullName evidence="1">Uncharacterized protein</fullName>
    </submittedName>
</protein>
<accession>A0ABR2SGJ4</accession>
<proteinExistence type="predicted"/>
<dbReference type="PANTHER" id="PTHR33873">
    <property type="entry name" value="TRANSCRIPTION FACTOR VOZ1"/>
    <property type="match status" value="1"/>
</dbReference>
<organism evidence="1 2">
    <name type="scientific">Hibiscus sabdariffa</name>
    <name type="common">roselle</name>
    <dbReference type="NCBI Taxonomy" id="183260"/>
    <lineage>
        <taxon>Eukaryota</taxon>
        <taxon>Viridiplantae</taxon>
        <taxon>Streptophyta</taxon>
        <taxon>Embryophyta</taxon>
        <taxon>Tracheophyta</taxon>
        <taxon>Spermatophyta</taxon>
        <taxon>Magnoliopsida</taxon>
        <taxon>eudicotyledons</taxon>
        <taxon>Gunneridae</taxon>
        <taxon>Pentapetalae</taxon>
        <taxon>rosids</taxon>
        <taxon>malvids</taxon>
        <taxon>Malvales</taxon>
        <taxon>Malvaceae</taxon>
        <taxon>Malvoideae</taxon>
        <taxon>Hibiscus</taxon>
    </lineage>
</organism>
<evidence type="ECO:0000313" key="1">
    <source>
        <dbReference type="EMBL" id="KAK9024357.1"/>
    </source>
</evidence>
<name>A0ABR2SGJ4_9ROSI</name>
<dbReference type="InterPro" id="IPR039277">
    <property type="entry name" value="VOZ1/VOZ2"/>
</dbReference>
<keyword evidence="2" id="KW-1185">Reference proteome</keyword>
<dbReference type="EMBL" id="JBBPBN010000015">
    <property type="protein sequence ID" value="KAK9024357.1"/>
    <property type="molecule type" value="Genomic_DNA"/>
</dbReference>